<dbReference type="CDD" id="cd06225">
    <property type="entry name" value="HAMP"/>
    <property type="match status" value="1"/>
</dbReference>
<keyword evidence="2" id="KW-0488">Methylation</keyword>
<feature type="domain" description="HAMP" evidence="8">
    <location>
        <begin position="398"/>
        <end position="450"/>
    </location>
</feature>
<dbReference type="PANTHER" id="PTHR43531">
    <property type="entry name" value="PROTEIN ICFG"/>
    <property type="match status" value="1"/>
</dbReference>
<dbReference type="InterPro" id="IPR051310">
    <property type="entry name" value="MCP_chemotaxis"/>
</dbReference>
<dbReference type="InterPro" id="IPR003660">
    <property type="entry name" value="HAMP_dom"/>
</dbReference>
<keyword evidence="10" id="KW-1185">Reference proteome</keyword>
<dbReference type="Gene3D" id="1.10.287.950">
    <property type="entry name" value="Methyl-accepting chemotaxis protein"/>
    <property type="match status" value="1"/>
</dbReference>
<proteinExistence type="inferred from homology"/>
<dbReference type="Gene3D" id="1.20.120.1530">
    <property type="match status" value="2"/>
</dbReference>
<dbReference type="CDD" id="cd11386">
    <property type="entry name" value="MCP_signal"/>
    <property type="match status" value="1"/>
</dbReference>
<evidence type="ECO:0000313" key="9">
    <source>
        <dbReference type="EMBL" id="PPT87807.1"/>
    </source>
</evidence>
<gene>
    <name evidence="9" type="ORF">XthCFBP4691_14875</name>
</gene>
<keyword evidence="6" id="KW-0812">Transmembrane</keyword>
<dbReference type="RefSeq" id="WP_128421132.1">
    <property type="nucleotide sequence ID" value="NZ_CP049017.1"/>
</dbReference>
<comment type="similarity">
    <text evidence="4">Belongs to the methyl-accepting chemotaxis (MCP) protein family.</text>
</comment>
<accession>A0A2S6ZCJ8</accession>
<feature type="transmembrane region" description="Helical" evidence="6">
    <location>
        <begin position="16"/>
        <end position="39"/>
    </location>
</feature>
<name>A0A2S6ZCJ8_9XANT</name>
<evidence type="ECO:0000256" key="4">
    <source>
        <dbReference type="ARBA" id="ARBA00029447"/>
    </source>
</evidence>
<dbReference type="GO" id="GO:0004888">
    <property type="term" value="F:transmembrane signaling receptor activity"/>
    <property type="evidence" value="ECO:0007669"/>
    <property type="project" value="InterPro"/>
</dbReference>
<comment type="subcellular location">
    <subcellularLocation>
        <location evidence="1">Membrane</location>
    </subcellularLocation>
</comment>
<keyword evidence="6" id="KW-0472">Membrane</keyword>
<evidence type="ECO:0000259" key="8">
    <source>
        <dbReference type="PROSITE" id="PS50885"/>
    </source>
</evidence>
<reference evidence="9 10" key="1">
    <citation type="submission" date="2016-08" db="EMBL/GenBank/DDBJ databases">
        <title>Evolution of the type three secretion system and type three effector repertoires in Xanthomonas.</title>
        <authorList>
            <person name="Merda D."/>
            <person name="Briand M."/>
            <person name="Bosis E."/>
            <person name="Rousseau C."/>
            <person name="Portier P."/>
            <person name="Jacques M.-A."/>
            <person name="Fischer-Le Saux M."/>
        </authorList>
    </citation>
    <scope>NUCLEOTIDE SEQUENCE [LARGE SCALE GENOMIC DNA]</scope>
    <source>
        <strain evidence="9 10">CFBP 4691</strain>
    </source>
</reference>
<feature type="transmembrane region" description="Helical" evidence="6">
    <location>
        <begin position="195"/>
        <end position="213"/>
    </location>
</feature>
<dbReference type="GO" id="GO:0007165">
    <property type="term" value="P:signal transduction"/>
    <property type="evidence" value="ECO:0007669"/>
    <property type="project" value="UniProtKB-KW"/>
</dbReference>
<dbReference type="Pfam" id="PF18947">
    <property type="entry name" value="HAMP_2"/>
    <property type="match status" value="1"/>
</dbReference>
<dbReference type="PANTHER" id="PTHR43531:SF14">
    <property type="entry name" value="METHYL-ACCEPTING CHEMOTAXIS PROTEIN I-RELATED"/>
    <property type="match status" value="1"/>
</dbReference>
<dbReference type="SUPFAM" id="SSF58104">
    <property type="entry name" value="Methyl-accepting chemotaxis protein (MCP) signaling domain"/>
    <property type="match status" value="1"/>
</dbReference>
<dbReference type="InterPro" id="IPR004090">
    <property type="entry name" value="Chemotax_Me-accpt_rcpt"/>
</dbReference>
<dbReference type="InterPro" id="IPR024478">
    <property type="entry name" value="HlyB_4HB_MCP"/>
</dbReference>
<dbReference type="PROSITE" id="PS50885">
    <property type="entry name" value="HAMP"/>
    <property type="match status" value="2"/>
</dbReference>
<dbReference type="PRINTS" id="PR00260">
    <property type="entry name" value="CHEMTRNSDUCR"/>
</dbReference>
<evidence type="ECO:0000256" key="5">
    <source>
        <dbReference type="PROSITE-ProRule" id="PRU00284"/>
    </source>
</evidence>
<dbReference type="PROSITE" id="PS50111">
    <property type="entry name" value="CHEMOTAXIS_TRANSDUC_2"/>
    <property type="match status" value="1"/>
</dbReference>
<evidence type="ECO:0000313" key="10">
    <source>
        <dbReference type="Proteomes" id="UP000239898"/>
    </source>
</evidence>
<dbReference type="Pfam" id="PF00672">
    <property type="entry name" value="HAMP"/>
    <property type="match status" value="1"/>
</dbReference>
<dbReference type="GO" id="GO:0005886">
    <property type="term" value="C:plasma membrane"/>
    <property type="evidence" value="ECO:0007669"/>
    <property type="project" value="TreeGrafter"/>
</dbReference>
<dbReference type="Pfam" id="PF12729">
    <property type="entry name" value="4HB_MCP_1"/>
    <property type="match status" value="1"/>
</dbReference>
<feature type="domain" description="HAMP" evidence="8">
    <location>
        <begin position="217"/>
        <end position="269"/>
    </location>
</feature>
<dbReference type="InterPro" id="IPR041395">
    <property type="entry name" value="McpB_HAMP_3rd"/>
</dbReference>
<feature type="domain" description="Methyl-accepting transducer" evidence="7">
    <location>
        <begin position="455"/>
        <end position="684"/>
    </location>
</feature>
<evidence type="ECO:0000256" key="2">
    <source>
        <dbReference type="ARBA" id="ARBA00022481"/>
    </source>
</evidence>
<evidence type="ECO:0000256" key="3">
    <source>
        <dbReference type="ARBA" id="ARBA00023224"/>
    </source>
</evidence>
<protein>
    <submittedName>
        <fullName evidence="9">Methyl-accepting chemotaxis protein</fullName>
    </submittedName>
</protein>
<dbReference type="AlphaFoldDB" id="A0A2S6ZCJ8"/>
<dbReference type="GO" id="GO:0006935">
    <property type="term" value="P:chemotaxis"/>
    <property type="evidence" value="ECO:0007669"/>
    <property type="project" value="UniProtKB-KW"/>
</dbReference>
<sequence length="726" mass="76449">MIRLLRRYPVGPRLTFAFSALLLICGALIVASLASMALARRQLDDISLDKREKIRLSNAMVAAQARLEIGLLNDVILTNPDEKLAIVRAIGQAGRDYAQVCRKLFAMRLDPADRTGAQRRAAIDQAYAQVPPFQTQVLALAADNKNVDAQTLHLYTLQPLLANWQQAIQRNATHLRALSDQAYADAVTTMARARWMLLIGGGLLLAVSTWLGWCITQSLVRPLREGTPIAAAIAAGRLDQPLPVHGNDEAADLLRSMHTMQAQLRAVLAEQRQMAQRHAAGAVAHRSDAAAFPGQYGQLLHDANALVDLHVGTVQSTVALMQRYAIGDLGEDMPRLPGEQVAISETMDAIKANLGTLNRDIWHLAAAAAAGDVSARGDVSRHQHDFRTMLESLNQLMATVDGNLGALSTLLRAVACGDLSVRMHGRFHGVFARMRDDANASADRLARIVAGIQQAATAIDAEAGAIADGRQDLSRRSAEQARALEHTAASAGQLTDTVKQNAVHAHQAKQLANAAASVARQGGAAIDEAVAAMQGVQDSSRKIGEIIAVIDSLAFQTNILALNAAVEAARAGEQGRGFAVVASEVRALAQRSAGAAKEIKTLIEASLSQVAVASAQVHGAGRTMGRVLASVGEVNGVVAAIVVASQAQSAGIEQVGQAMAQMDRTTQQNLALVEQAAAASHALEQQAGTLAAAVAVFRLQARAAAPERPSTAAAAPATKLDLAIGG</sequence>
<evidence type="ECO:0000259" key="7">
    <source>
        <dbReference type="PROSITE" id="PS50111"/>
    </source>
</evidence>
<evidence type="ECO:0000256" key="6">
    <source>
        <dbReference type="SAM" id="Phobius"/>
    </source>
</evidence>
<keyword evidence="6" id="KW-1133">Transmembrane helix</keyword>
<dbReference type="Pfam" id="PF18575">
    <property type="entry name" value="HAMP_N3"/>
    <property type="match status" value="1"/>
</dbReference>
<dbReference type="SMART" id="SM00304">
    <property type="entry name" value="HAMP"/>
    <property type="match status" value="1"/>
</dbReference>
<dbReference type="FunFam" id="1.10.287.950:FF:000001">
    <property type="entry name" value="Methyl-accepting chemotaxis sensory transducer"/>
    <property type="match status" value="1"/>
</dbReference>
<keyword evidence="3 5" id="KW-0807">Transducer</keyword>
<dbReference type="EMBL" id="MIGX01000084">
    <property type="protein sequence ID" value="PPT87807.1"/>
    <property type="molecule type" value="Genomic_DNA"/>
</dbReference>
<dbReference type="SUPFAM" id="SSF158472">
    <property type="entry name" value="HAMP domain-like"/>
    <property type="match status" value="1"/>
</dbReference>
<dbReference type="InterPro" id="IPR004089">
    <property type="entry name" value="MCPsignal_dom"/>
</dbReference>
<organism evidence="9 10">
    <name type="scientific">Xanthomonas theicola</name>
    <dbReference type="NCBI Taxonomy" id="56464"/>
    <lineage>
        <taxon>Bacteria</taxon>
        <taxon>Pseudomonadati</taxon>
        <taxon>Pseudomonadota</taxon>
        <taxon>Gammaproteobacteria</taxon>
        <taxon>Lysobacterales</taxon>
        <taxon>Lysobacteraceae</taxon>
        <taxon>Xanthomonas</taxon>
    </lineage>
</organism>
<dbReference type="Pfam" id="PF00015">
    <property type="entry name" value="MCPsignal"/>
    <property type="match status" value="1"/>
</dbReference>
<dbReference type="OrthoDB" id="6433966at2"/>
<evidence type="ECO:0000256" key="1">
    <source>
        <dbReference type="ARBA" id="ARBA00004370"/>
    </source>
</evidence>
<dbReference type="Proteomes" id="UP000239898">
    <property type="component" value="Unassembled WGS sequence"/>
</dbReference>
<dbReference type="SMART" id="SM00283">
    <property type="entry name" value="MA"/>
    <property type="match status" value="1"/>
</dbReference>
<comment type="caution">
    <text evidence="9">The sequence shown here is derived from an EMBL/GenBank/DDBJ whole genome shotgun (WGS) entry which is preliminary data.</text>
</comment>